<feature type="signal peptide" evidence="5">
    <location>
        <begin position="1"/>
        <end position="23"/>
    </location>
</feature>
<organism evidence="6 7">
    <name type="scientific">Cucurbita maxima</name>
    <name type="common">Pumpkin</name>
    <name type="synonym">Winter squash</name>
    <dbReference type="NCBI Taxonomy" id="3661"/>
    <lineage>
        <taxon>Eukaryota</taxon>
        <taxon>Viridiplantae</taxon>
        <taxon>Streptophyta</taxon>
        <taxon>Embryophyta</taxon>
        <taxon>Tracheophyta</taxon>
        <taxon>Spermatophyta</taxon>
        <taxon>Magnoliopsida</taxon>
        <taxon>eudicotyledons</taxon>
        <taxon>Gunneridae</taxon>
        <taxon>Pentapetalae</taxon>
        <taxon>rosids</taxon>
        <taxon>fabids</taxon>
        <taxon>Cucurbitales</taxon>
        <taxon>Cucurbitaceae</taxon>
        <taxon>Cucurbiteae</taxon>
        <taxon>Cucurbita</taxon>
    </lineage>
</organism>
<evidence type="ECO:0000256" key="4">
    <source>
        <dbReference type="ARBA" id="ARBA00022729"/>
    </source>
</evidence>
<dbReference type="OrthoDB" id="406505at2759"/>
<protein>
    <submittedName>
        <fullName evidence="7">Kiwellin-like</fullName>
    </submittedName>
</protein>
<evidence type="ECO:0000256" key="2">
    <source>
        <dbReference type="ARBA" id="ARBA00005592"/>
    </source>
</evidence>
<gene>
    <name evidence="7" type="primary">LOC111483982</name>
</gene>
<comment type="similarity">
    <text evidence="2">Belongs to the kiwellin family.</text>
</comment>
<accession>A0A6J1JAB9</accession>
<evidence type="ECO:0000313" key="7">
    <source>
        <dbReference type="RefSeq" id="XP_022986161.1"/>
    </source>
</evidence>
<sequence length="221" mass="23284">MSKLALLVALFVWVISLPSLSRAISSCNGPCQTLNDCKGRLICINGQCNDDPDIGTHVCSSGSGGGGSGGKFPPSSSNGCEAIGNLHCKEKSFPQFKCSPRVTSSTRAILTNNDFSRGGDGGGPSECDGKFHHNSQRIVALSTGWYNGGSRCGKKIRIRARNGRSVLAKVVDECDSINGCDKVHAHQPPCRNNIVDGSNGVWHALGLDIDVGEEPVVWSDA</sequence>
<keyword evidence="6" id="KW-1185">Reference proteome</keyword>
<proteinExistence type="inferred from homology"/>
<evidence type="ECO:0000256" key="5">
    <source>
        <dbReference type="SAM" id="SignalP"/>
    </source>
</evidence>
<dbReference type="InterPro" id="IPR036908">
    <property type="entry name" value="RlpA-like_sf"/>
</dbReference>
<reference evidence="7" key="1">
    <citation type="submission" date="2025-08" db="UniProtKB">
        <authorList>
            <consortium name="RefSeq"/>
        </authorList>
    </citation>
    <scope>IDENTIFICATION</scope>
    <source>
        <tissue evidence="7">Young leaves</tissue>
    </source>
</reference>
<evidence type="ECO:0000313" key="6">
    <source>
        <dbReference type="Proteomes" id="UP000504608"/>
    </source>
</evidence>
<dbReference type="PANTHER" id="PTHR33191">
    <property type="entry name" value="RIPENING-RELATED PROTEIN 2-RELATED"/>
    <property type="match status" value="1"/>
</dbReference>
<dbReference type="KEGG" id="cmax:111483982"/>
<evidence type="ECO:0000256" key="3">
    <source>
        <dbReference type="ARBA" id="ARBA00022525"/>
    </source>
</evidence>
<dbReference type="Proteomes" id="UP000504608">
    <property type="component" value="Unplaced"/>
</dbReference>
<dbReference type="GO" id="GO:0005576">
    <property type="term" value="C:extracellular region"/>
    <property type="evidence" value="ECO:0007669"/>
    <property type="project" value="UniProtKB-SubCell"/>
</dbReference>
<dbReference type="Gene3D" id="2.40.40.10">
    <property type="entry name" value="RlpA-like domain"/>
    <property type="match status" value="1"/>
</dbReference>
<dbReference type="SUPFAM" id="SSF50685">
    <property type="entry name" value="Barwin-like endoglucanases"/>
    <property type="match status" value="1"/>
</dbReference>
<dbReference type="CDD" id="cd22270">
    <property type="entry name" value="DPBB_kiwellin-like"/>
    <property type="match status" value="1"/>
</dbReference>
<dbReference type="RefSeq" id="XP_022986161.1">
    <property type="nucleotide sequence ID" value="XM_023130393.1"/>
</dbReference>
<dbReference type="InterPro" id="IPR039271">
    <property type="entry name" value="Kiwellin-like"/>
</dbReference>
<feature type="chain" id="PRO_5026956761" evidence="5">
    <location>
        <begin position="24"/>
        <end position="221"/>
    </location>
</feature>
<keyword evidence="3" id="KW-0964">Secreted</keyword>
<name>A0A6J1JAB9_CUCMA</name>
<dbReference type="PANTHER" id="PTHR33191:SF9">
    <property type="entry name" value="RIPENING-RELATED PROTEIN 2-RELATED"/>
    <property type="match status" value="1"/>
</dbReference>
<dbReference type="AlphaFoldDB" id="A0A6J1JAB9"/>
<comment type="subcellular location">
    <subcellularLocation>
        <location evidence="1">Secreted</location>
    </subcellularLocation>
</comment>
<evidence type="ECO:0000256" key="1">
    <source>
        <dbReference type="ARBA" id="ARBA00004613"/>
    </source>
</evidence>
<keyword evidence="4 5" id="KW-0732">Signal</keyword>
<dbReference type="GeneID" id="111483982"/>
<dbReference type="Pfam" id="PF24300">
    <property type="entry name" value="KWL1"/>
    <property type="match status" value="1"/>
</dbReference>